<dbReference type="Proteomes" id="UP000327111">
    <property type="component" value="Unassembled WGS sequence"/>
</dbReference>
<reference evidence="1 2" key="1">
    <citation type="submission" date="2019-09" db="EMBL/GenBank/DDBJ databases">
        <authorList>
            <person name="Chandra G."/>
            <person name="Truman W A."/>
        </authorList>
    </citation>
    <scope>NUCLEOTIDE SEQUENCE [LARGE SCALE GENOMIC DNA]</scope>
    <source>
        <strain evidence="1">PS854</strain>
    </source>
</reference>
<evidence type="ECO:0000313" key="1">
    <source>
        <dbReference type="EMBL" id="VVO76922.1"/>
    </source>
</evidence>
<organism evidence="1 2">
    <name type="scientific">Pseudomonas fluorescens</name>
    <dbReference type="NCBI Taxonomy" id="294"/>
    <lineage>
        <taxon>Bacteria</taxon>
        <taxon>Pseudomonadati</taxon>
        <taxon>Pseudomonadota</taxon>
        <taxon>Gammaproteobacteria</taxon>
        <taxon>Pseudomonadales</taxon>
        <taxon>Pseudomonadaceae</taxon>
        <taxon>Pseudomonas</taxon>
    </lineage>
</organism>
<dbReference type="AlphaFoldDB" id="A0A5E7IMJ7"/>
<name>A0A5E7IMJ7_PSEFL</name>
<gene>
    <name evidence="1" type="ORF">PS854_01595</name>
</gene>
<sequence>MYRREQDTCSLPAQGDQVLNRSDFAFLRSTQISIPRPIHMNINPTSLPSSSLDLRPEPQSAINHNAESITNIKNLIETLHANNITTTKPSLETLLSKETRSLHNQVSDLTTISACCNAETLQRGEYKFTDLRTDITYTVDPVKTNALMSILNDHLAEKSVSFSVPAVSFHDMQIEPLTPSDYKSGLPFLLSCETRHCDFIGGFGGNYPLAEYLSADGISCRSPAPHITWGMSMCGKMLKAISCSERWPSIKKRSKPVY</sequence>
<protein>
    <submittedName>
        <fullName evidence="1">Uncharacterized protein</fullName>
    </submittedName>
</protein>
<evidence type="ECO:0000313" key="2">
    <source>
        <dbReference type="Proteomes" id="UP000327111"/>
    </source>
</evidence>
<proteinExistence type="predicted"/>
<dbReference type="EMBL" id="CABVIF010000002">
    <property type="protein sequence ID" value="VVO76922.1"/>
    <property type="molecule type" value="Genomic_DNA"/>
</dbReference>
<accession>A0A5E7IMJ7</accession>